<dbReference type="Gene3D" id="2.130.10.10">
    <property type="entry name" value="YVTN repeat-like/Quinoprotein amine dehydrogenase"/>
    <property type="match status" value="1"/>
</dbReference>
<dbReference type="PANTHER" id="PTHR46042">
    <property type="entry name" value="DIPHTHINE METHYLTRANSFERASE"/>
    <property type="match status" value="1"/>
</dbReference>
<dbReference type="HOGENOM" id="CLU_085115_0_0_1"/>
<dbReference type="STRING" id="578461.R0M955"/>
<keyword evidence="2" id="KW-0677">Repeat</keyword>
<accession>R0M955</accession>
<evidence type="ECO:0000256" key="1">
    <source>
        <dbReference type="ARBA" id="ARBA00022574"/>
    </source>
</evidence>
<proteinExistence type="predicted"/>
<protein>
    <submittedName>
        <fullName evidence="4">Uncharacterized protein</fullName>
    </submittedName>
</protein>
<dbReference type="GO" id="GO:0017183">
    <property type="term" value="P:protein histidyl modification to diphthamide"/>
    <property type="evidence" value="ECO:0007669"/>
    <property type="project" value="TreeGrafter"/>
</dbReference>
<dbReference type="OrthoDB" id="2190402at2759"/>
<dbReference type="InterPro" id="IPR052415">
    <property type="entry name" value="Diphthine_MTase"/>
</dbReference>
<sequence>MSKQEKTDFNEANNLTCFNLKNNVDTIISFGDHVYLGSYDLLDNEKSGTIHKIKYSAFFEKGNNLVYQKSVSTTGTFDLKNFGSLIVAANSKDLTFFDEDLNEIKKIQTKSFNTKISIRDDLIVVSDGLGNINIYDKELELIKNSKVSEDILWIVEVHDKFVYCGGEDCNLYVLNIDDLSIEYQIQLNEGITSLCFENDHFLVGSYDQNIYKINYNGQIFNKKFIGGGVWRIEKMGPGYVVSCMYEGCKILNNRLDVIKTYPSGPLIYSLAVINGKIFFNSFYKPAVVRGLNDEISF</sequence>
<reference evidence="4 5" key="1">
    <citation type="journal article" date="2013" name="BMC Genomics">
        <title>Comparative genomics of parasitic silkworm microsporidia reveal an association between genome expansion and host adaptation.</title>
        <authorList>
            <person name="Pan G."/>
            <person name="Xu J."/>
            <person name="Li T."/>
            <person name="Xia Q."/>
            <person name="Liu S.L."/>
            <person name="Zhang G."/>
            <person name="Li S."/>
            <person name="Li C."/>
            <person name="Liu H."/>
            <person name="Yang L."/>
            <person name="Liu T."/>
            <person name="Zhang X."/>
            <person name="Wu Z."/>
            <person name="Fan W."/>
            <person name="Dang X."/>
            <person name="Xiang H."/>
            <person name="Tao M."/>
            <person name="Li Y."/>
            <person name="Hu J."/>
            <person name="Li Z."/>
            <person name="Lin L."/>
            <person name="Luo J."/>
            <person name="Geng L."/>
            <person name="Wang L."/>
            <person name="Long M."/>
            <person name="Wan Y."/>
            <person name="He N."/>
            <person name="Zhang Z."/>
            <person name="Lu C."/>
            <person name="Keeling P.J."/>
            <person name="Wang J."/>
            <person name="Xiang Z."/>
            <person name="Zhou Z."/>
        </authorList>
    </citation>
    <scope>NUCLEOTIDE SEQUENCE [LARGE SCALE GENOMIC DNA]</scope>
    <source>
        <strain evidence="5">CQ1 / CVCC 102059</strain>
    </source>
</reference>
<comment type="pathway">
    <text evidence="3">Protein modification.</text>
</comment>
<evidence type="ECO:0000256" key="2">
    <source>
        <dbReference type="ARBA" id="ARBA00022737"/>
    </source>
</evidence>
<keyword evidence="5" id="KW-1185">Reference proteome</keyword>
<name>R0M955_NOSB1</name>
<dbReference type="GO" id="GO:0061685">
    <property type="term" value="F:diphthine methylesterase activity"/>
    <property type="evidence" value="ECO:0007669"/>
    <property type="project" value="TreeGrafter"/>
</dbReference>
<dbReference type="AlphaFoldDB" id="R0M955"/>
<dbReference type="PANTHER" id="PTHR46042:SF1">
    <property type="entry name" value="DIPHTHINE METHYLTRANSFERASE"/>
    <property type="match status" value="1"/>
</dbReference>
<evidence type="ECO:0000313" key="5">
    <source>
        <dbReference type="Proteomes" id="UP000016927"/>
    </source>
</evidence>
<keyword evidence="1" id="KW-0853">WD repeat</keyword>
<dbReference type="EMBL" id="KB908935">
    <property type="protein sequence ID" value="EOB14494.1"/>
    <property type="molecule type" value="Genomic_DNA"/>
</dbReference>
<dbReference type="GO" id="GO:0005737">
    <property type="term" value="C:cytoplasm"/>
    <property type="evidence" value="ECO:0007669"/>
    <property type="project" value="TreeGrafter"/>
</dbReference>
<dbReference type="VEuPathDB" id="MicrosporidiaDB:NBO_27gi003"/>
<organism evidence="4 5">
    <name type="scientific">Nosema bombycis (strain CQ1 / CVCC 102059)</name>
    <name type="common">Microsporidian parasite</name>
    <name type="synonym">Pebrine of silkworm</name>
    <dbReference type="NCBI Taxonomy" id="578461"/>
    <lineage>
        <taxon>Eukaryota</taxon>
        <taxon>Fungi</taxon>
        <taxon>Fungi incertae sedis</taxon>
        <taxon>Microsporidia</taxon>
        <taxon>Nosematidae</taxon>
        <taxon>Nosema</taxon>
    </lineage>
</organism>
<evidence type="ECO:0000313" key="4">
    <source>
        <dbReference type="EMBL" id="EOB14494.1"/>
    </source>
</evidence>
<dbReference type="InterPro" id="IPR015943">
    <property type="entry name" value="WD40/YVTN_repeat-like_dom_sf"/>
</dbReference>
<dbReference type="OMA" id="FICADIH"/>
<gene>
    <name evidence="4" type="ORF">NBO_27gi003</name>
</gene>
<evidence type="ECO:0000256" key="3">
    <source>
        <dbReference type="ARBA" id="ARBA00043952"/>
    </source>
</evidence>
<dbReference type="InterPro" id="IPR036322">
    <property type="entry name" value="WD40_repeat_dom_sf"/>
</dbReference>
<dbReference type="SUPFAM" id="SSF50978">
    <property type="entry name" value="WD40 repeat-like"/>
    <property type="match status" value="1"/>
</dbReference>
<dbReference type="Proteomes" id="UP000016927">
    <property type="component" value="Unassembled WGS sequence"/>
</dbReference>